<dbReference type="AlphaFoldDB" id="A0A1A0HJY9"/>
<dbReference type="PANTHER" id="PTHR12354:SF1">
    <property type="entry name" value="INTERFERON-RELATED DEVELOPMENTAL REGULATOR 1"/>
    <property type="match status" value="1"/>
</dbReference>
<organism evidence="2 3">
    <name type="scientific">Metschnikowia bicuspidata var. bicuspidata NRRL YB-4993</name>
    <dbReference type="NCBI Taxonomy" id="869754"/>
    <lineage>
        <taxon>Eukaryota</taxon>
        <taxon>Fungi</taxon>
        <taxon>Dikarya</taxon>
        <taxon>Ascomycota</taxon>
        <taxon>Saccharomycotina</taxon>
        <taxon>Pichiomycetes</taxon>
        <taxon>Metschnikowiaceae</taxon>
        <taxon>Metschnikowia</taxon>
    </lineage>
</organism>
<protein>
    <recommendedName>
        <fullName evidence="1">Interferon-related developmental regulator N-terminal domain-containing protein</fullName>
    </recommendedName>
</protein>
<dbReference type="Proteomes" id="UP000092555">
    <property type="component" value="Unassembled WGS sequence"/>
</dbReference>
<proteinExistence type="predicted"/>
<evidence type="ECO:0000313" key="3">
    <source>
        <dbReference type="Proteomes" id="UP000092555"/>
    </source>
</evidence>
<dbReference type="InterPro" id="IPR007701">
    <property type="entry name" value="Interferon-rel_develop_reg_N"/>
</dbReference>
<evidence type="ECO:0000313" key="2">
    <source>
        <dbReference type="EMBL" id="OBA24494.1"/>
    </source>
</evidence>
<dbReference type="OrthoDB" id="18978at2759"/>
<dbReference type="STRING" id="869754.A0A1A0HJY9"/>
<accession>A0A1A0HJY9</accession>
<name>A0A1A0HJY9_9ASCO</name>
<dbReference type="EMBL" id="LXTC01000001">
    <property type="protein sequence ID" value="OBA24494.1"/>
    <property type="molecule type" value="Genomic_DNA"/>
</dbReference>
<reference evidence="2 3" key="1">
    <citation type="submission" date="2016-05" db="EMBL/GenBank/DDBJ databases">
        <title>Comparative genomics of biotechnologically important yeasts.</title>
        <authorList>
            <consortium name="DOE Joint Genome Institute"/>
            <person name="Riley R."/>
            <person name="Haridas S."/>
            <person name="Wolfe K.H."/>
            <person name="Lopes M.R."/>
            <person name="Hittinger C.T."/>
            <person name="Goker M."/>
            <person name="Salamov A."/>
            <person name="Wisecaver J."/>
            <person name="Long T.M."/>
            <person name="Aerts A.L."/>
            <person name="Barry K."/>
            <person name="Choi C."/>
            <person name="Clum A."/>
            <person name="Coughlan A.Y."/>
            <person name="Deshpande S."/>
            <person name="Douglass A.P."/>
            <person name="Hanson S.J."/>
            <person name="Klenk H.-P."/>
            <person name="LaButti K."/>
            <person name="Lapidus A."/>
            <person name="Lindquist E."/>
            <person name="Lipzen A."/>
            <person name="Meier-kolthoff J.P."/>
            <person name="Ohm R.A."/>
            <person name="Otillar R.P."/>
            <person name="Pangilinan J."/>
            <person name="Peng Y."/>
            <person name="Rokas A."/>
            <person name="Rosa C.A."/>
            <person name="Scheuner C."/>
            <person name="Sibirny A.A."/>
            <person name="Slot J.C."/>
            <person name="Stielow J.B."/>
            <person name="Sun H."/>
            <person name="Kurtzman C.P."/>
            <person name="Blackwell M."/>
            <person name="Grigoriev I.V."/>
            <person name="Jeffries T.W."/>
        </authorList>
    </citation>
    <scope>NUCLEOTIDE SEQUENCE [LARGE SCALE GENOMIC DNA]</scope>
    <source>
        <strain evidence="2 3">NRRL YB-4993</strain>
    </source>
</reference>
<dbReference type="Pfam" id="PF05004">
    <property type="entry name" value="IFRD"/>
    <property type="match status" value="1"/>
</dbReference>
<comment type="caution">
    <text evidence="2">The sequence shown here is derived from an EMBL/GenBank/DDBJ whole genome shotgun (WGS) entry which is preliminary data.</text>
</comment>
<evidence type="ECO:0000259" key="1">
    <source>
        <dbReference type="Pfam" id="PF05004"/>
    </source>
</evidence>
<dbReference type="InterPro" id="IPR039777">
    <property type="entry name" value="IFRD"/>
</dbReference>
<dbReference type="GeneID" id="30029566"/>
<keyword evidence="3" id="KW-1185">Reference proteome</keyword>
<sequence length="564" mass="63377">MSKQFYAKSLIKEPLSNSSSRSVSRVRTPLPDGEENGALDVNFLTLEELISRKLESLQSMLLLSEAEETENRDSMVADSQDYRQKNAVSMNKARIQSGSTTINDIALSLQHSRSSVSSLSRELLLAQLYKIIVTKPIPVFNEEVADNHSYVTEEVVLSFVKLLTTGDYRSATEFILLYRSVIALLASDLEDFGELVSLDFIETLENLILAPANLLINNENKASVITGYCGLLLILYGGTSSFGVDDKVKWLLELAQGFVQSSLNLKLQLNTGDREYSTLMHESEDKRLIDEQESRYLAEANVAVSALHGVGVLVTLLQKGEYLNDLLSTLATDLVTIVDNDENVEISKAAAKVLALCYESYTYESASEDDDDDDTEFNYNSPYYEQEAIINTCMRLSNLSSRRVGKKEKKDTNSVFQEVAKTIEYYTNAEQREEIYKLSPTGLELLAASVSSTHVKLSRSKSLSINSWFLYFRLLHLKWCFGFGLHDQLVENPEIKALLKMPGSKYQQKYGAGDEETLGDLGFSRNAKTDVERFAKTDKKRANDLKKAREDKISQNLEELQIEK</sequence>
<dbReference type="RefSeq" id="XP_018714975.1">
    <property type="nucleotide sequence ID" value="XM_018856590.1"/>
</dbReference>
<gene>
    <name evidence="2" type="ORF">METBIDRAFT_35275</name>
</gene>
<feature type="domain" description="Interferon-related developmental regulator N-terminal" evidence="1">
    <location>
        <begin position="297"/>
        <end position="424"/>
    </location>
</feature>
<dbReference type="PANTHER" id="PTHR12354">
    <property type="entry name" value="INTERFERON-RELATED DEVELOPMENTAL REGULATOR"/>
    <property type="match status" value="1"/>
</dbReference>